<feature type="region of interest" description="Disordered" evidence="4">
    <location>
        <begin position="60"/>
        <end position="84"/>
    </location>
</feature>
<evidence type="ECO:0000256" key="3">
    <source>
        <dbReference type="RuleBase" id="RU000363"/>
    </source>
</evidence>
<keyword evidence="2" id="KW-0560">Oxidoreductase</keyword>
<dbReference type="SUPFAM" id="SSF51735">
    <property type="entry name" value="NAD(P)-binding Rossmann-fold domains"/>
    <property type="match status" value="1"/>
</dbReference>
<organism evidence="5 6">
    <name type="scientific">Trebonia kvetii</name>
    <dbReference type="NCBI Taxonomy" id="2480626"/>
    <lineage>
        <taxon>Bacteria</taxon>
        <taxon>Bacillati</taxon>
        <taxon>Actinomycetota</taxon>
        <taxon>Actinomycetes</taxon>
        <taxon>Streptosporangiales</taxon>
        <taxon>Treboniaceae</taxon>
        <taxon>Trebonia</taxon>
    </lineage>
</organism>
<dbReference type="GO" id="GO:0016616">
    <property type="term" value="F:oxidoreductase activity, acting on the CH-OH group of donors, NAD or NADP as acceptor"/>
    <property type="evidence" value="ECO:0007669"/>
    <property type="project" value="TreeGrafter"/>
</dbReference>
<dbReference type="Proteomes" id="UP000460272">
    <property type="component" value="Unassembled WGS sequence"/>
</dbReference>
<dbReference type="InterPro" id="IPR036291">
    <property type="entry name" value="NAD(P)-bd_dom_sf"/>
</dbReference>
<evidence type="ECO:0000313" key="5">
    <source>
        <dbReference type="EMBL" id="TVZ01139.1"/>
    </source>
</evidence>
<dbReference type="Gene3D" id="3.40.50.720">
    <property type="entry name" value="NAD(P)-binding Rossmann-like Domain"/>
    <property type="match status" value="1"/>
</dbReference>
<evidence type="ECO:0000256" key="2">
    <source>
        <dbReference type="ARBA" id="ARBA00023002"/>
    </source>
</evidence>
<evidence type="ECO:0000256" key="4">
    <source>
        <dbReference type="SAM" id="MobiDB-lite"/>
    </source>
</evidence>
<dbReference type="RefSeq" id="WP_145859469.1">
    <property type="nucleotide sequence ID" value="NZ_RPFW01000007.1"/>
</dbReference>
<dbReference type="Pfam" id="PF13561">
    <property type="entry name" value="adh_short_C2"/>
    <property type="match status" value="1"/>
</dbReference>
<comment type="caution">
    <text evidence="5">The sequence shown here is derived from an EMBL/GenBank/DDBJ whole genome shotgun (WGS) entry which is preliminary data.</text>
</comment>
<sequence length="293" mass="30390">MSVVDDLFSVRGKVALVTGGASGLGYAFAEILVQAGANVVIADWDNDALEKAVRSLGEAGLAAGREPPHRGVSETGGMKGPPLVSGRGADVSYPRAVSELVDRVVATHGKIDIVFANAGIARGRPPLLPAGWLDDMDMAAYKALIDVNLHGVVYTVQAAARHMKKQRSGSIVTTASTAGMRNDPYTPYSYAIAKAAVVNFTKQAAHDLARWGVRVNAIAPGPFKTHLGGKEPTSAEADAMWSAVVPLGRMGDPKEIRGLALLLASDAGSFMTGGIYPIDGGALLQGPSLPPPD</sequence>
<comment type="similarity">
    <text evidence="1 3">Belongs to the short-chain dehydrogenases/reductases (SDR) family.</text>
</comment>
<evidence type="ECO:0000256" key="1">
    <source>
        <dbReference type="ARBA" id="ARBA00006484"/>
    </source>
</evidence>
<dbReference type="PANTHER" id="PTHR42760">
    <property type="entry name" value="SHORT-CHAIN DEHYDROGENASES/REDUCTASES FAMILY MEMBER"/>
    <property type="match status" value="1"/>
</dbReference>
<dbReference type="OrthoDB" id="9806974at2"/>
<name>A0A6P2BPV6_9ACTN</name>
<gene>
    <name evidence="5" type="ORF">EAS64_33135</name>
</gene>
<evidence type="ECO:0000313" key="6">
    <source>
        <dbReference type="Proteomes" id="UP000460272"/>
    </source>
</evidence>
<dbReference type="AlphaFoldDB" id="A0A6P2BPV6"/>
<dbReference type="FunFam" id="3.40.50.720:FF:000084">
    <property type="entry name" value="Short-chain dehydrogenase reductase"/>
    <property type="match status" value="1"/>
</dbReference>
<accession>A0A6P2BPV6</accession>
<keyword evidence="6" id="KW-1185">Reference proteome</keyword>
<dbReference type="InterPro" id="IPR002347">
    <property type="entry name" value="SDR_fam"/>
</dbReference>
<reference evidence="5 6" key="1">
    <citation type="submission" date="2018-11" db="EMBL/GenBank/DDBJ databases">
        <title>Trebonia kvetii gen.nov., sp.nov., a novel acidophilic actinobacterium, and proposal of the new actinobacterial family Treboniaceae fam. nov.</title>
        <authorList>
            <person name="Rapoport D."/>
            <person name="Sagova-Mareckova M."/>
            <person name="Sedlacek I."/>
            <person name="Provaznik J."/>
            <person name="Kralova S."/>
            <person name="Pavlinic D."/>
            <person name="Benes V."/>
            <person name="Kopecky J."/>
        </authorList>
    </citation>
    <scope>NUCLEOTIDE SEQUENCE [LARGE SCALE GENOMIC DNA]</scope>
    <source>
        <strain evidence="5 6">15Tr583</strain>
    </source>
</reference>
<dbReference type="Pfam" id="PF00106">
    <property type="entry name" value="adh_short"/>
    <property type="match status" value="1"/>
</dbReference>
<proteinExistence type="inferred from homology"/>
<protein>
    <submittedName>
        <fullName evidence="5">SDR family oxidoreductase</fullName>
    </submittedName>
</protein>
<dbReference type="PRINTS" id="PR00080">
    <property type="entry name" value="SDRFAMILY"/>
</dbReference>
<dbReference type="PRINTS" id="PR00081">
    <property type="entry name" value="GDHRDH"/>
</dbReference>
<dbReference type="EMBL" id="RPFW01000007">
    <property type="protein sequence ID" value="TVZ01139.1"/>
    <property type="molecule type" value="Genomic_DNA"/>
</dbReference>